<evidence type="ECO:0000313" key="7">
    <source>
        <dbReference type="Proteomes" id="UP000078397"/>
    </source>
</evidence>
<dbReference type="GO" id="GO:0043386">
    <property type="term" value="P:mycotoxin biosynthetic process"/>
    <property type="evidence" value="ECO:0007669"/>
    <property type="project" value="UniProtKB-ARBA"/>
</dbReference>
<proteinExistence type="inferred from homology"/>
<feature type="compositionally biased region" description="Polar residues" evidence="5">
    <location>
        <begin position="75"/>
        <end position="87"/>
    </location>
</feature>
<dbReference type="InterPro" id="IPR000092">
    <property type="entry name" value="Polyprenyl_synt"/>
</dbReference>
<dbReference type="Pfam" id="PF00348">
    <property type="entry name" value="polyprenyl_synt"/>
    <property type="match status" value="1"/>
</dbReference>
<gene>
    <name evidence="6" type="ORF">VFPPC_02216</name>
</gene>
<dbReference type="GO" id="GO:0004659">
    <property type="term" value="F:prenyltransferase activity"/>
    <property type="evidence" value="ECO:0007669"/>
    <property type="project" value="InterPro"/>
</dbReference>
<dbReference type="PROSITE" id="PS00723">
    <property type="entry name" value="POLYPRENYL_SYNTHASE_1"/>
    <property type="match status" value="1"/>
</dbReference>
<dbReference type="GeneID" id="28845895"/>
<name>A0A179F727_METCM</name>
<evidence type="ECO:0000313" key="6">
    <source>
        <dbReference type="EMBL" id="OAQ61212.1"/>
    </source>
</evidence>
<dbReference type="SFLD" id="SFLDS00005">
    <property type="entry name" value="Isoprenoid_Synthase_Type_I"/>
    <property type="match status" value="1"/>
</dbReference>
<evidence type="ECO:0000256" key="2">
    <source>
        <dbReference type="ARBA" id="ARBA00022723"/>
    </source>
</evidence>
<dbReference type="InterPro" id="IPR008949">
    <property type="entry name" value="Isoprenoid_synthase_dom_sf"/>
</dbReference>
<dbReference type="KEGG" id="pchm:VFPPC_02216"/>
<sequence>MASTRELPISLLLSLLGKDKISSNSLLHLPWQLQQLLTCQKPSETPKNTRTATSPAPQYLPSSPTLKTTLPAGGNATQSVNKLNTPGGSTPEVIETVVSGPYNYLKACPGKNIRKQLIMAFNIWYSVPADRLEIITNVIDILHTASLLMDDVEDNSFLRRGIPVAHSIFGIPQTINSANHMYFCALKELRKLENPSATDIVVDELLQLHRGQGMDLYWRDSLICPTEEEYLQMVGNKTGGLFRLGIKLMQSESTKPEPPNCVPLVDLLGLIFQIRDDYQNLQSEEYTSKKGMCEDLTEGKFSFPIIHSIRHDPNNHQLLQILKQKTTDDEIKKYAIQYMESTGSFEYTRQVLGALVAEARVVTDKVEGKVKNQHIHKLLDKLAV</sequence>
<evidence type="ECO:0000256" key="1">
    <source>
        <dbReference type="ARBA" id="ARBA00022679"/>
    </source>
</evidence>
<evidence type="ECO:0000256" key="3">
    <source>
        <dbReference type="ARBA" id="ARBA00022842"/>
    </source>
</evidence>
<dbReference type="Gene3D" id="1.10.600.10">
    <property type="entry name" value="Farnesyl Diphosphate Synthase"/>
    <property type="match status" value="1"/>
</dbReference>
<dbReference type="RefSeq" id="XP_018139021.1">
    <property type="nucleotide sequence ID" value="XM_018281901.1"/>
</dbReference>
<organism evidence="6 7">
    <name type="scientific">Pochonia chlamydosporia 170</name>
    <dbReference type="NCBI Taxonomy" id="1380566"/>
    <lineage>
        <taxon>Eukaryota</taxon>
        <taxon>Fungi</taxon>
        <taxon>Dikarya</taxon>
        <taxon>Ascomycota</taxon>
        <taxon>Pezizomycotina</taxon>
        <taxon>Sordariomycetes</taxon>
        <taxon>Hypocreomycetidae</taxon>
        <taxon>Hypocreales</taxon>
        <taxon>Clavicipitaceae</taxon>
        <taxon>Pochonia</taxon>
    </lineage>
</organism>
<evidence type="ECO:0000256" key="4">
    <source>
        <dbReference type="RuleBase" id="RU004466"/>
    </source>
</evidence>
<dbReference type="PROSITE" id="PS00444">
    <property type="entry name" value="POLYPRENYL_SYNTHASE_2"/>
    <property type="match status" value="1"/>
</dbReference>
<dbReference type="GO" id="GO:0046872">
    <property type="term" value="F:metal ion binding"/>
    <property type="evidence" value="ECO:0007669"/>
    <property type="project" value="UniProtKB-KW"/>
</dbReference>
<dbReference type="SUPFAM" id="SSF48576">
    <property type="entry name" value="Terpenoid synthases"/>
    <property type="match status" value="1"/>
</dbReference>
<dbReference type="AlphaFoldDB" id="A0A179F727"/>
<keyword evidence="3" id="KW-0460">Magnesium</keyword>
<dbReference type="Proteomes" id="UP000078397">
    <property type="component" value="Unassembled WGS sequence"/>
</dbReference>
<reference evidence="6 7" key="1">
    <citation type="journal article" date="2016" name="PLoS Pathog.">
        <title>Biosynthesis of antibiotic leucinostatins in bio-control fungus Purpureocillium lilacinum and their inhibition on phytophthora revealed by genome mining.</title>
        <authorList>
            <person name="Wang G."/>
            <person name="Liu Z."/>
            <person name="Lin R."/>
            <person name="Li E."/>
            <person name="Mao Z."/>
            <person name="Ling J."/>
            <person name="Yang Y."/>
            <person name="Yin W.B."/>
            <person name="Xie B."/>
        </authorList>
    </citation>
    <scope>NUCLEOTIDE SEQUENCE [LARGE SCALE GENOMIC DNA]</scope>
    <source>
        <strain evidence="6">170</strain>
    </source>
</reference>
<keyword evidence="7" id="KW-1185">Reference proteome</keyword>
<dbReference type="CDD" id="cd00685">
    <property type="entry name" value="Trans_IPPS_HT"/>
    <property type="match status" value="1"/>
</dbReference>
<feature type="region of interest" description="Disordered" evidence="5">
    <location>
        <begin position="42"/>
        <end position="87"/>
    </location>
</feature>
<feature type="compositionally biased region" description="Polar residues" evidence="5">
    <location>
        <begin position="42"/>
        <end position="68"/>
    </location>
</feature>
<comment type="similarity">
    <text evidence="4">Belongs to the FPP/GGPP synthase family.</text>
</comment>
<evidence type="ECO:0000256" key="5">
    <source>
        <dbReference type="SAM" id="MobiDB-lite"/>
    </source>
</evidence>
<dbReference type="InterPro" id="IPR033749">
    <property type="entry name" value="Polyprenyl_synt_CS"/>
</dbReference>
<dbReference type="OrthoDB" id="6921389at2759"/>
<dbReference type="EMBL" id="LSBJ02000001">
    <property type="protein sequence ID" value="OAQ61212.1"/>
    <property type="molecule type" value="Genomic_DNA"/>
</dbReference>
<dbReference type="GO" id="GO:0008299">
    <property type="term" value="P:isoprenoid biosynthetic process"/>
    <property type="evidence" value="ECO:0007669"/>
    <property type="project" value="InterPro"/>
</dbReference>
<comment type="caution">
    <text evidence="6">The sequence shown here is derived from an EMBL/GenBank/DDBJ whole genome shotgun (WGS) entry which is preliminary data.</text>
</comment>
<keyword evidence="2" id="KW-0479">Metal-binding</keyword>
<dbReference type="PANTHER" id="PTHR12001:SF44">
    <property type="entry name" value="GERANYLGERANYL PYROPHOSPHATE SYNTHASE"/>
    <property type="match status" value="1"/>
</dbReference>
<dbReference type="GO" id="GO:0046165">
    <property type="term" value="P:alcohol biosynthetic process"/>
    <property type="evidence" value="ECO:0007669"/>
    <property type="project" value="UniProtKB-ARBA"/>
</dbReference>
<protein>
    <submittedName>
        <fullName evidence="6">Geranylgeranyl pyrophosphate synthase</fullName>
    </submittedName>
</protein>
<accession>A0A179F727</accession>
<keyword evidence="1 4" id="KW-0808">Transferase</keyword>
<dbReference type="STRING" id="1380566.A0A179F727"/>
<dbReference type="PANTHER" id="PTHR12001">
    <property type="entry name" value="GERANYLGERANYL PYROPHOSPHATE SYNTHASE"/>
    <property type="match status" value="1"/>
</dbReference>